<dbReference type="FunFam" id="6.10.250.3250:FF:000001">
    <property type="entry name" value="60S ribosomal protein L13a"/>
    <property type="match status" value="1"/>
</dbReference>
<organism evidence="5 6">
    <name type="scientific">Dimargaris cristalligena</name>
    <dbReference type="NCBI Taxonomy" id="215637"/>
    <lineage>
        <taxon>Eukaryota</taxon>
        <taxon>Fungi</taxon>
        <taxon>Fungi incertae sedis</taxon>
        <taxon>Zoopagomycota</taxon>
        <taxon>Kickxellomycotina</taxon>
        <taxon>Dimargaritomycetes</taxon>
        <taxon>Dimargaritales</taxon>
        <taxon>Dimargaritaceae</taxon>
        <taxon>Dimargaris</taxon>
    </lineage>
</organism>
<evidence type="ECO:0000256" key="1">
    <source>
        <dbReference type="ARBA" id="ARBA00006227"/>
    </source>
</evidence>
<dbReference type="CDD" id="cd00392">
    <property type="entry name" value="Ribosomal_L13"/>
    <property type="match status" value="1"/>
</dbReference>
<dbReference type="PANTHER" id="PTHR11545:SF3">
    <property type="entry name" value="LARGE RIBOSOMAL SUBUNIT PROTEIN UL13"/>
    <property type="match status" value="1"/>
</dbReference>
<sequence length="202" mass="22688">MSTFEKVFIIDAKGHLMGRLSATVAKLLLNGQKVVILRCEELNISGSHFRNKIKLHSFLRKRCLVNPKKGPFHFRAPSLIFKRTIRGMVPHKTHRGATALNRLQVFEGVPPAYATKKRMVVPQALRVLRLKPGRKYATLGRLASEIGWKYQEIVSTLEAKRKVKGAAFYERNLAQQALRTKAAANQEAKLAEINSGLATLGY</sequence>
<dbReference type="PROSITE" id="PS00783">
    <property type="entry name" value="RIBOSOMAL_L13"/>
    <property type="match status" value="1"/>
</dbReference>
<reference evidence="6" key="1">
    <citation type="journal article" date="2018" name="Nat. Microbiol.">
        <title>Leveraging single-cell genomics to expand the fungal tree of life.</title>
        <authorList>
            <person name="Ahrendt S.R."/>
            <person name="Quandt C.A."/>
            <person name="Ciobanu D."/>
            <person name="Clum A."/>
            <person name="Salamov A."/>
            <person name="Andreopoulos B."/>
            <person name="Cheng J.F."/>
            <person name="Woyke T."/>
            <person name="Pelin A."/>
            <person name="Henrissat B."/>
            <person name="Reynolds N.K."/>
            <person name="Benny G.L."/>
            <person name="Smith M.E."/>
            <person name="James T.Y."/>
            <person name="Grigoriev I.V."/>
        </authorList>
    </citation>
    <scope>NUCLEOTIDE SEQUENCE [LARGE SCALE GENOMIC DNA]</scope>
    <source>
        <strain evidence="6">RSA 468</strain>
    </source>
</reference>
<dbReference type="AlphaFoldDB" id="A0A4P9ZWF9"/>
<dbReference type="GO" id="GO:0022625">
    <property type="term" value="C:cytosolic large ribosomal subunit"/>
    <property type="evidence" value="ECO:0007669"/>
    <property type="project" value="TreeGrafter"/>
</dbReference>
<keyword evidence="3 4" id="KW-0687">Ribonucleoprotein</keyword>
<evidence type="ECO:0000256" key="3">
    <source>
        <dbReference type="ARBA" id="ARBA00023274"/>
    </source>
</evidence>
<dbReference type="SUPFAM" id="SSF52161">
    <property type="entry name" value="Ribosomal protein L13"/>
    <property type="match status" value="1"/>
</dbReference>
<comment type="similarity">
    <text evidence="1 4">Belongs to the universal ribosomal protein uL13 family.</text>
</comment>
<dbReference type="InterPro" id="IPR036899">
    <property type="entry name" value="Ribosomal_uL13_sf"/>
</dbReference>
<keyword evidence="6" id="KW-1185">Reference proteome</keyword>
<dbReference type="OrthoDB" id="1882297at2759"/>
<dbReference type="GO" id="GO:0003729">
    <property type="term" value="F:mRNA binding"/>
    <property type="evidence" value="ECO:0007669"/>
    <property type="project" value="TreeGrafter"/>
</dbReference>
<dbReference type="STRING" id="215637.A0A4P9ZWF9"/>
<dbReference type="Gene3D" id="6.10.250.3250">
    <property type="match status" value="1"/>
</dbReference>
<dbReference type="InterPro" id="IPR005822">
    <property type="entry name" value="Ribosomal_uL13"/>
</dbReference>
<dbReference type="InterPro" id="IPR005755">
    <property type="entry name" value="Ribosomal_uL13_euk/arc"/>
</dbReference>
<protein>
    <submittedName>
        <fullName evidence="5">60S ribosomal protein L16</fullName>
    </submittedName>
</protein>
<dbReference type="HAMAP" id="MF_01366">
    <property type="entry name" value="Ribosomal_uL13"/>
    <property type="match status" value="1"/>
</dbReference>
<dbReference type="GO" id="GO:0003735">
    <property type="term" value="F:structural constituent of ribosome"/>
    <property type="evidence" value="ECO:0007669"/>
    <property type="project" value="InterPro"/>
</dbReference>
<dbReference type="FunFam" id="3.90.1180.10:FF:000002">
    <property type="entry name" value="60S ribosomal protein L16"/>
    <property type="match status" value="1"/>
</dbReference>
<evidence type="ECO:0000313" key="5">
    <source>
        <dbReference type="EMBL" id="RKP37943.1"/>
    </source>
</evidence>
<dbReference type="NCBIfam" id="TIGR01077">
    <property type="entry name" value="L13_A_E"/>
    <property type="match status" value="1"/>
</dbReference>
<gene>
    <name evidence="5" type="ORF">BJ085DRAFT_36266</name>
</gene>
<dbReference type="Gene3D" id="3.90.1180.10">
    <property type="entry name" value="Ribosomal protein L13"/>
    <property type="match status" value="1"/>
</dbReference>
<dbReference type="GO" id="GO:0006412">
    <property type="term" value="P:translation"/>
    <property type="evidence" value="ECO:0007669"/>
    <property type="project" value="InterPro"/>
</dbReference>
<dbReference type="PANTHER" id="PTHR11545">
    <property type="entry name" value="RIBOSOMAL PROTEIN L13"/>
    <property type="match status" value="1"/>
</dbReference>
<dbReference type="Proteomes" id="UP000268162">
    <property type="component" value="Unassembled WGS sequence"/>
</dbReference>
<evidence type="ECO:0000313" key="6">
    <source>
        <dbReference type="Proteomes" id="UP000268162"/>
    </source>
</evidence>
<dbReference type="InterPro" id="IPR023563">
    <property type="entry name" value="Ribosomal_uL13_CS"/>
</dbReference>
<accession>A0A4P9ZWF9</accession>
<evidence type="ECO:0000256" key="2">
    <source>
        <dbReference type="ARBA" id="ARBA00022980"/>
    </source>
</evidence>
<name>A0A4P9ZWF9_9FUNG</name>
<dbReference type="Pfam" id="PF00572">
    <property type="entry name" value="Ribosomal_L13"/>
    <property type="match status" value="1"/>
</dbReference>
<dbReference type="GO" id="GO:0017148">
    <property type="term" value="P:negative regulation of translation"/>
    <property type="evidence" value="ECO:0007669"/>
    <property type="project" value="TreeGrafter"/>
</dbReference>
<dbReference type="EMBL" id="ML002427">
    <property type="protein sequence ID" value="RKP37943.1"/>
    <property type="molecule type" value="Genomic_DNA"/>
</dbReference>
<keyword evidence="2 4" id="KW-0689">Ribosomal protein</keyword>
<evidence type="ECO:0000256" key="4">
    <source>
        <dbReference type="RuleBase" id="RU003877"/>
    </source>
</evidence>
<proteinExistence type="inferred from homology"/>